<sequence>MRTLLIKARAIFGLKVIIPVCVVILAAAGAYATVVTAPKAKKRPPVFIAPAVDTKVISCGTYRVWLPVMGTVTAARSITLEARVSGEVESISSIFTPGGYFEKGEQILTISPEDYQLALREVQAEVTTAEYDLKVEQGYQTVSAREWKLLSGSTKGTEAESELALRKPHLAKAQAELQAAQAKLRQAMLDLERTKISAPFSAMVQEKSVDIGAMISPQESLATLVGTDEFWIEASVPVDRLHWINIPSAGTVDGSKARISSGSGVGLSVREGQVVRLLPSLESEGRMARLLISVKDPLNIAGRPNVKPLLLGSYVSVEIDGGVLENVMTIPRSAYHDNDKVWIMTEANTLEIRSLKSVWRDEGTIVVAEGLVPGEVVVTSALSTPLQGMRLRSISTAVDTNVVEKPNRVGVDAGKGKGPGKGQGGGMNNG</sequence>
<feature type="compositionally biased region" description="Gly residues" evidence="3">
    <location>
        <begin position="416"/>
        <end position="430"/>
    </location>
</feature>
<feature type="coiled-coil region" evidence="2">
    <location>
        <begin position="170"/>
        <end position="197"/>
    </location>
</feature>
<keyword evidence="2" id="KW-0175">Coiled coil</keyword>
<gene>
    <name evidence="5" type="ORF">SYK_02110</name>
</gene>
<dbReference type="Proteomes" id="UP001317742">
    <property type="component" value="Chromosome"/>
</dbReference>
<dbReference type="RefSeq" id="WP_281761780.1">
    <property type="nucleotide sequence ID" value="NZ_AP026709.1"/>
</dbReference>
<comment type="similarity">
    <text evidence="1">Belongs to the membrane fusion protein (MFP) (TC 8.A.1) family.</text>
</comment>
<protein>
    <submittedName>
        <fullName evidence="5">MexH family multidrug efflux RND transporter periplasmic adaptor subunit</fullName>
    </submittedName>
</protein>
<dbReference type="Gene3D" id="2.40.30.170">
    <property type="match status" value="1"/>
</dbReference>
<dbReference type="InterPro" id="IPR006143">
    <property type="entry name" value="RND_pump_MFP"/>
</dbReference>
<dbReference type="EMBL" id="AP026709">
    <property type="protein sequence ID" value="BDQ35851.1"/>
    <property type="molecule type" value="Genomic_DNA"/>
</dbReference>
<feature type="region of interest" description="Disordered" evidence="3">
    <location>
        <begin position="408"/>
        <end position="430"/>
    </location>
</feature>
<name>A0ABN6S1T4_9BACT</name>
<reference evidence="5 6" key="1">
    <citation type="submission" date="2022-08" db="EMBL/GenBank/DDBJ databases">
        <title>Genome Sequence of the sulphate-reducing bacterium, Pseudodesulfovibrio sp. SYK.</title>
        <authorList>
            <person name="Kondo R."/>
            <person name="Kataoka T."/>
        </authorList>
    </citation>
    <scope>NUCLEOTIDE SEQUENCE [LARGE SCALE GENOMIC DNA]</scope>
    <source>
        <strain evidence="5 6">SYK</strain>
    </source>
</reference>
<evidence type="ECO:0000313" key="5">
    <source>
        <dbReference type="EMBL" id="BDQ35851.1"/>
    </source>
</evidence>
<dbReference type="Pfam" id="PF25917">
    <property type="entry name" value="BSH_RND"/>
    <property type="match status" value="1"/>
</dbReference>
<dbReference type="SUPFAM" id="SSF111369">
    <property type="entry name" value="HlyD-like secretion proteins"/>
    <property type="match status" value="1"/>
</dbReference>
<evidence type="ECO:0000313" key="6">
    <source>
        <dbReference type="Proteomes" id="UP001317742"/>
    </source>
</evidence>
<evidence type="ECO:0000259" key="4">
    <source>
        <dbReference type="Pfam" id="PF25917"/>
    </source>
</evidence>
<feature type="domain" description="Multidrug resistance protein MdtA-like barrel-sandwich hybrid" evidence="4">
    <location>
        <begin position="77"/>
        <end position="224"/>
    </location>
</feature>
<dbReference type="InterPro" id="IPR058625">
    <property type="entry name" value="MdtA-like_BSH"/>
</dbReference>
<dbReference type="PANTHER" id="PTHR30469">
    <property type="entry name" value="MULTIDRUG RESISTANCE PROTEIN MDTA"/>
    <property type="match status" value="1"/>
</dbReference>
<dbReference type="Gene3D" id="2.40.50.100">
    <property type="match status" value="1"/>
</dbReference>
<keyword evidence="6" id="KW-1185">Reference proteome</keyword>
<accession>A0ABN6S1T4</accession>
<evidence type="ECO:0000256" key="2">
    <source>
        <dbReference type="SAM" id="Coils"/>
    </source>
</evidence>
<evidence type="ECO:0000256" key="3">
    <source>
        <dbReference type="SAM" id="MobiDB-lite"/>
    </source>
</evidence>
<dbReference type="Gene3D" id="2.40.420.20">
    <property type="match status" value="1"/>
</dbReference>
<organism evidence="5 6">
    <name type="scientific">Pseudodesulfovibrio nedwellii</name>
    <dbReference type="NCBI Taxonomy" id="2973072"/>
    <lineage>
        <taxon>Bacteria</taxon>
        <taxon>Pseudomonadati</taxon>
        <taxon>Thermodesulfobacteriota</taxon>
        <taxon>Desulfovibrionia</taxon>
        <taxon>Desulfovibrionales</taxon>
        <taxon>Desulfovibrionaceae</taxon>
    </lineage>
</organism>
<dbReference type="NCBIfam" id="TIGR01730">
    <property type="entry name" value="RND_mfp"/>
    <property type="match status" value="1"/>
</dbReference>
<dbReference type="Gene3D" id="1.10.287.470">
    <property type="entry name" value="Helix hairpin bin"/>
    <property type="match status" value="1"/>
</dbReference>
<proteinExistence type="inferred from homology"/>
<evidence type="ECO:0000256" key="1">
    <source>
        <dbReference type="ARBA" id="ARBA00009477"/>
    </source>
</evidence>